<organism evidence="7 8">
    <name type="scientific">Spongiibacter pelagi</name>
    <dbReference type="NCBI Taxonomy" id="2760804"/>
    <lineage>
        <taxon>Bacteria</taxon>
        <taxon>Pseudomonadati</taxon>
        <taxon>Pseudomonadota</taxon>
        <taxon>Gammaproteobacteria</taxon>
        <taxon>Cellvibrionales</taxon>
        <taxon>Spongiibacteraceae</taxon>
        <taxon>Spongiibacter</taxon>
    </lineage>
</organism>
<evidence type="ECO:0000256" key="2">
    <source>
        <dbReference type="ARBA" id="ARBA00023015"/>
    </source>
</evidence>
<proteinExistence type="inferred from homology"/>
<protein>
    <submittedName>
        <fullName evidence="7">Sigma-70 family RNA polymerase sigma factor</fullName>
    </submittedName>
</protein>
<feature type="domain" description="RNA polymerase sigma-70 region 2" evidence="5">
    <location>
        <begin position="52"/>
        <end position="118"/>
    </location>
</feature>
<name>A0A927GW40_9GAMM</name>
<gene>
    <name evidence="7" type="ORF">IB286_03370</name>
</gene>
<dbReference type="InterPro" id="IPR013324">
    <property type="entry name" value="RNA_pol_sigma_r3/r4-like"/>
</dbReference>
<evidence type="ECO:0000313" key="7">
    <source>
        <dbReference type="EMBL" id="MBD2858034.1"/>
    </source>
</evidence>
<dbReference type="PANTHER" id="PTHR43133:SF53">
    <property type="entry name" value="ECF RNA POLYMERASE SIGMA-E FACTOR"/>
    <property type="match status" value="1"/>
</dbReference>
<dbReference type="EMBL" id="JACXLD010000001">
    <property type="protein sequence ID" value="MBD2858034.1"/>
    <property type="molecule type" value="Genomic_DNA"/>
</dbReference>
<evidence type="ECO:0000259" key="5">
    <source>
        <dbReference type="Pfam" id="PF04542"/>
    </source>
</evidence>
<evidence type="ECO:0000259" key="6">
    <source>
        <dbReference type="Pfam" id="PF08281"/>
    </source>
</evidence>
<dbReference type="SUPFAM" id="SSF88946">
    <property type="entry name" value="Sigma2 domain of RNA polymerase sigma factors"/>
    <property type="match status" value="1"/>
</dbReference>
<keyword evidence="2" id="KW-0805">Transcription regulation</keyword>
<dbReference type="GO" id="GO:0003677">
    <property type="term" value="F:DNA binding"/>
    <property type="evidence" value="ECO:0007669"/>
    <property type="project" value="InterPro"/>
</dbReference>
<comment type="caution">
    <text evidence="7">The sequence shown here is derived from an EMBL/GenBank/DDBJ whole genome shotgun (WGS) entry which is preliminary data.</text>
</comment>
<reference evidence="7" key="1">
    <citation type="submission" date="2020-09" db="EMBL/GenBank/DDBJ databases">
        <authorList>
            <person name="Yoon J.-W."/>
        </authorList>
    </citation>
    <scope>NUCLEOTIDE SEQUENCE</scope>
    <source>
        <strain evidence="7">KMU-158</strain>
    </source>
</reference>
<dbReference type="GO" id="GO:0006352">
    <property type="term" value="P:DNA-templated transcription initiation"/>
    <property type="evidence" value="ECO:0007669"/>
    <property type="project" value="InterPro"/>
</dbReference>
<dbReference type="PANTHER" id="PTHR43133">
    <property type="entry name" value="RNA POLYMERASE ECF-TYPE SIGMA FACTO"/>
    <property type="match status" value="1"/>
</dbReference>
<dbReference type="InterPro" id="IPR014284">
    <property type="entry name" value="RNA_pol_sigma-70_dom"/>
</dbReference>
<sequence length="231" mass="26758">MDTIDISFGSPLQPFRFSQYRKTASKPLRQNQTEAQLISRLQAGDNQAFATLIARYHQKFLIIARSIIGDVFAEDVVQEAWASIHRAIGNFEGRSSLSTWMIQIVSNEARSRLRREKRHISVEEIETVKLADNDPRFDERGHWQQSPPHWDIATPELMLQEDQLRRCLEHCLSNLPEQQKAVFLLREIEQFDLDNIAAMLALSSGNIRVLLHRARLRLLDIVNHYQETGEC</sequence>
<evidence type="ECO:0000256" key="4">
    <source>
        <dbReference type="ARBA" id="ARBA00023163"/>
    </source>
</evidence>
<keyword evidence="4" id="KW-0804">Transcription</keyword>
<evidence type="ECO:0000313" key="8">
    <source>
        <dbReference type="Proteomes" id="UP000610558"/>
    </source>
</evidence>
<evidence type="ECO:0000256" key="3">
    <source>
        <dbReference type="ARBA" id="ARBA00023082"/>
    </source>
</evidence>
<dbReference type="GO" id="GO:0016987">
    <property type="term" value="F:sigma factor activity"/>
    <property type="evidence" value="ECO:0007669"/>
    <property type="project" value="UniProtKB-KW"/>
</dbReference>
<keyword evidence="8" id="KW-1185">Reference proteome</keyword>
<keyword evidence="3" id="KW-0731">Sigma factor</keyword>
<dbReference type="NCBIfam" id="TIGR02937">
    <property type="entry name" value="sigma70-ECF"/>
    <property type="match status" value="1"/>
</dbReference>
<dbReference type="InterPro" id="IPR039425">
    <property type="entry name" value="RNA_pol_sigma-70-like"/>
</dbReference>
<dbReference type="Pfam" id="PF08281">
    <property type="entry name" value="Sigma70_r4_2"/>
    <property type="match status" value="1"/>
</dbReference>
<dbReference type="InterPro" id="IPR007627">
    <property type="entry name" value="RNA_pol_sigma70_r2"/>
</dbReference>
<dbReference type="Gene3D" id="1.10.1740.10">
    <property type="match status" value="1"/>
</dbReference>
<feature type="domain" description="RNA polymerase sigma factor 70 region 4 type 2" evidence="6">
    <location>
        <begin position="165"/>
        <end position="218"/>
    </location>
</feature>
<dbReference type="Gene3D" id="1.10.10.10">
    <property type="entry name" value="Winged helix-like DNA-binding domain superfamily/Winged helix DNA-binding domain"/>
    <property type="match status" value="1"/>
</dbReference>
<dbReference type="AlphaFoldDB" id="A0A927GW40"/>
<dbReference type="Proteomes" id="UP000610558">
    <property type="component" value="Unassembled WGS sequence"/>
</dbReference>
<accession>A0A927GW40</accession>
<evidence type="ECO:0000256" key="1">
    <source>
        <dbReference type="ARBA" id="ARBA00010641"/>
    </source>
</evidence>
<dbReference type="SUPFAM" id="SSF88659">
    <property type="entry name" value="Sigma3 and sigma4 domains of RNA polymerase sigma factors"/>
    <property type="match status" value="1"/>
</dbReference>
<dbReference type="Pfam" id="PF04542">
    <property type="entry name" value="Sigma70_r2"/>
    <property type="match status" value="1"/>
</dbReference>
<dbReference type="InterPro" id="IPR036388">
    <property type="entry name" value="WH-like_DNA-bd_sf"/>
</dbReference>
<dbReference type="InterPro" id="IPR013249">
    <property type="entry name" value="RNA_pol_sigma70_r4_t2"/>
</dbReference>
<comment type="similarity">
    <text evidence="1">Belongs to the sigma-70 factor family. ECF subfamily.</text>
</comment>
<dbReference type="InterPro" id="IPR013325">
    <property type="entry name" value="RNA_pol_sigma_r2"/>
</dbReference>